<dbReference type="Proteomes" id="UP000564385">
    <property type="component" value="Unassembled WGS sequence"/>
</dbReference>
<dbReference type="InterPro" id="IPR017549">
    <property type="entry name" value="APMV_L690"/>
</dbReference>
<evidence type="ECO:0000313" key="2">
    <source>
        <dbReference type="EMBL" id="NYF88988.1"/>
    </source>
</evidence>
<evidence type="ECO:0008006" key="4">
    <source>
        <dbReference type="Google" id="ProtNLM"/>
    </source>
</evidence>
<accession>A0A852V7M5</accession>
<evidence type="ECO:0000256" key="1">
    <source>
        <dbReference type="SAM" id="MobiDB-lite"/>
    </source>
</evidence>
<proteinExistence type="predicted"/>
<feature type="region of interest" description="Disordered" evidence="1">
    <location>
        <begin position="575"/>
        <end position="595"/>
    </location>
</feature>
<dbReference type="SUPFAM" id="SSF75011">
    <property type="entry name" value="3-carboxy-cis,cis-mucoante lactonizing enzyme"/>
    <property type="match status" value="1"/>
</dbReference>
<dbReference type="AlphaFoldDB" id="A0A852V7M5"/>
<feature type="region of interest" description="Disordered" evidence="1">
    <location>
        <begin position="253"/>
        <end position="276"/>
    </location>
</feature>
<organism evidence="2 3">
    <name type="scientific">Tunturiibacter lichenicola</name>
    <dbReference type="NCBI Taxonomy" id="2051959"/>
    <lineage>
        <taxon>Bacteria</taxon>
        <taxon>Pseudomonadati</taxon>
        <taxon>Acidobacteriota</taxon>
        <taxon>Terriglobia</taxon>
        <taxon>Terriglobales</taxon>
        <taxon>Acidobacteriaceae</taxon>
        <taxon>Tunturiibacter</taxon>
    </lineage>
</organism>
<comment type="caution">
    <text evidence="2">The sequence shown here is derived from an EMBL/GenBank/DDBJ whole genome shotgun (WGS) entry which is preliminary data.</text>
</comment>
<protein>
    <recommendedName>
        <fullName evidence="4">TIGR03118 family protein</fullName>
    </recommendedName>
</protein>
<dbReference type="EMBL" id="JACCCU010000001">
    <property type="protein sequence ID" value="NYF88988.1"/>
    <property type="molecule type" value="Genomic_DNA"/>
</dbReference>
<feature type="compositionally biased region" description="Pro residues" evidence="1">
    <location>
        <begin position="258"/>
        <end position="276"/>
    </location>
</feature>
<dbReference type="NCBIfam" id="TIGR03118">
    <property type="entry name" value="PEPCTERM_chp_1"/>
    <property type="match status" value="2"/>
</dbReference>
<name>A0A852V7M5_9BACT</name>
<gene>
    <name evidence="2" type="ORF">HDF08_001055</name>
</gene>
<sequence>MPSKSCSTVPATNKLTSRRGLRTQIRSNVKNLLALLLATSSLTVAASAQTAGSYQTTNILSDGSVTATVTDPQFINPWGVSIGPAFWINTQATGLDYLATTTGTIPFKVTIPTAAGTGTGSPTGTIFSTSKTNFKLPNGPAAAFLFSTIDGTISGWNSALGTTNSVAQIAVNNNAAGADYTDIALLTNTTGTFLLAANFGAGSDIEIYDTSFHAAKLAGAFTDTNLPANYAPFAVHVIGNQVFVTYALRSTNTSSPASPTPAPAPTPTPTPAPAPSPIVGPYAVSASGPRAAATSYVQTVGAGNGIVDVFDLNGNFVSRAVTGGNLNAPWGVAIAPTGFGVFGGDLLIGNFGDGLINVYNPTTFAFLGQPTDANGKALSFPSLWEIVFGESNATPAGAGDPNTLYIAAGLANEIHGLFAGIANTTASTAPAAFGFSASTSAATVTAGKSTTATISVAPTNSFSGNVSLSCSGPVGVTCTFSPSTLSVTPTAAATSTVTIQTAASMAHLQKHTPWTKHTTGITIAFLLPFGSLLVFTRRRALGNSHPLQLLSLFALLILSTGVVVGCSGSSNAATTPVASAPAPTAPTTPATPGTPSGLQMVTITATSGSLTQNTTIALTVQ</sequence>
<reference evidence="2 3" key="1">
    <citation type="submission" date="2020-07" db="EMBL/GenBank/DDBJ databases">
        <title>Genomic Encyclopedia of Type Strains, Phase IV (KMG-V): Genome sequencing to study the core and pangenomes of soil and plant-associated prokaryotes.</title>
        <authorList>
            <person name="Whitman W."/>
        </authorList>
    </citation>
    <scope>NUCLEOTIDE SEQUENCE [LARGE SCALE GENOMIC DNA]</scope>
    <source>
        <strain evidence="2 3">M8UP22</strain>
    </source>
</reference>
<evidence type="ECO:0000313" key="3">
    <source>
        <dbReference type="Proteomes" id="UP000564385"/>
    </source>
</evidence>